<evidence type="ECO:0000259" key="1">
    <source>
        <dbReference type="Pfam" id="PF01796"/>
    </source>
</evidence>
<organism evidence="3">
    <name type="scientific">marine sediment metagenome</name>
    <dbReference type="NCBI Taxonomy" id="412755"/>
    <lineage>
        <taxon>unclassified sequences</taxon>
        <taxon>metagenomes</taxon>
        <taxon>ecological metagenomes</taxon>
    </lineage>
</organism>
<dbReference type="Gene3D" id="6.10.30.10">
    <property type="match status" value="1"/>
</dbReference>
<dbReference type="Pfam" id="PF01796">
    <property type="entry name" value="OB_ChsH2_C"/>
    <property type="match status" value="1"/>
</dbReference>
<dbReference type="PANTHER" id="PTHR34075:SF5">
    <property type="entry name" value="BLR3430 PROTEIN"/>
    <property type="match status" value="1"/>
</dbReference>
<feature type="domain" description="ChsH2 C-terminal OB-fold" evidence="1">
    <location>
        <begin position="49"/>
        <end position="112"/>
    </location>
</feature>
<proteinExistence type="predicted"/>
<evidence type="ECO:0000313" key="3">
    <source>
        <dbReference type="EMBL" id="GAI84844.1"/>
    </source>
</evidence>
<dbReference type="InterPro" id="IPR012340">
    <property type="entry name" value="NA-bd_OB-fold"/>
</dbReference>
<feature type="domain" description="ChsH2 rubredoxin-like zinc ribbon" evidence="2">
    <location>
        <begin position="12"/>
        <end position="47"/>
    </location>
</feature>
<gene>
    <name evidence="3" type="ORF">S12H4_14898</name>
</gene>
<dbReference type="InterPro" id="IPR022002">
    <property type="entry name" value="ChsH2_Znr"/>
</dbReference>
<reference evidence="3" key="1">
    <citation type="journal article" date="2014" name="Front. Microbiol.">
        <title>High frequency of phylogenetically diverse reductive dehalogenase-homologous genes in deep subseafloor sedimentary metagenomes.</title>
        <authorList>
            <person name="Kawai M."/>
            <person name="Futagami T."/>
            <person name="Toyoda A."/>
            <person name="Takaki Y."/>
            <person name="Nishi S."/>
            <person name="Hori S."/>
            <person name="Arai W."/>
            <person name="Tsubouchi T."/>
            <person name="Morono Y."/>
            <person name="Uchiyama I."/>
            <person name="Ito T."/>
            <person name="Fujiyama A."/>
            <person name="Inagaki F."/>
            <person name="Takami H."/>
        </authorList>
    </citation>
    <scope>NUCLEOTIDE SEQUENCE</scope>
    <source>
        <strain evidence="3">Expedition CK06-06</strain>
    </source>
</reference>
<accession>X1TXS3</accession>
<protein>
    <recommendedName>
        <fullName evidence="4">DUF35 domain-containing protein</fullName>
    </recommendedName>
</protein>
<dbReference type="SUPFAM" id="SSF50249">
    <property type="entry name" value="Nucleic acid-binding proteins"/>
    <property type="match status" value="1"/>
</dbReference>
<evidence type="ECO:0008006" key="4">
    <source>
        <dbReference type="Google" id="ProtNLM"/>
    </source>
</evidence>
<dbReference type="EMBL" id="BARW01007124">
    <property type="protein sequence ID" value="GAI84844.1"/>
    <property type="molecule type" value="Genomic_DNA"/>
</dbReference>
<sequence length="136" mass="15156">MEHKLTFKAYNEALKKNKLLGLRCKDCGTITVPPKMACRKCTNQDMEIVELKGRGKIQTFTTVYVAPEGRKDELPYTIVLVELDEGPWIIGNLIDINPGETTMELIGKRVKMGHKLFPGDRYSAGDAASPLFSPEA</sequence>
<name>X1TXS3_9ZZZZ</name>
<dbReference type="AlphaFoldDB" id="X1TXS3"/>
<comment type="caution">
    <text evidence="3">The sequence shown here is derived from an EMBL/GenBank/DDBJ whole genome shotgun (WGS) entry which is preliminary data.</text>
</comment>
<dbReference type="InterPro" id="IPR002878">
    <property type="entry name" value="ChsH2_C"/>
</dbReference>
<dbReference type="PANTHER" id="PTHR34075">
    <property type="entry name" value="BLR3430 PROTEIN"/>
    <property type="match status" value="1"/>
</dbReference>
<dbReference type="Pfam" id="PF12172">
    <property type="entry name" value="zf-ChsH2"/>
    <property type="match status" value="1"/>
</dbReference>
<evidence type="ECO:0000259" key="2">
    <source>
        <dbReference type="Pfam" id="PF12172"/>
    </source>
</evidence>
<dbReference type="InterPro" id="IPR052513">
    <property type="entry name" value="Thioester_dehydratase-like"/>
</dbReference>